<reference evidence="1 2" key="1">
    <citation type="submission" date="2018-08" db="EMBL/GenBank/DDBJ databases">
        <title>Salinimonas sediminis sp. nov., a piezophilic bacterium isolated from a deep-sea sediment sample from the New Britain Trench.</title>
        <authorList>
            <person name="Cao J."/>
        </authorList>
    </citation>
    <scope>NUCLEOTIDE SEQUENCE [LARGE SCALE GENOMIC DNA]</scope>
    <source>
        <strain evidence="1 2">N102</strain>
    </source>
</reference>
<proteinExistence type="predicted"/>
<gene>
    <name evidence="1" type="ORF">D0Y50_02305</name>
</gene>
<evidence type="ECO:0000313" key="2">
    <source>
        <dbReference type="Proteomes" id="UP000262073"/>
    </source>
</evidence>
<dbReference type="KEGG" id="salm:D0Y50_02305"/>
<keyword evidence="2" id="KW-1185">Reference proteome</keyword>
<accession>A0A346NIE4</accession>
<dbReference type="EMBL" id="CP031769">
    <property type="protein sequence ID" value="AXR05301.1"/>
    <property type="molecule type" value="Genomic_DNA"/>
</dbReference>
<dbReference type="Proteomes" id="UP000262073">
    <property type="component" value="Chromosome"/>
</dbReference>
<protein>
    <submittedName>
        <fullName evidence="1">Uncharacterized protein</fullName>
    </submittedName>
</protein>
<name>A0A346NIE4_9ALTE</name>
<sequence length="62" mass="6795">MLLTTQSEPRFAGGGALHATSILSRLSLAGLQGNGKYQTVNKQIYESKYNLCANFILKLHNL</sequence>
<organism evidence="1 2">
    <name type="scientific">Salinimonas sediminis</name>
    <dbReference type="NCBI Taxonomy" id="2303538"/>
    <lineage>
        <taxon>Bacteria</taxon>
        <taxon>Pseudomonadati</taxon>
        <taxon>Pseudomonadota</taxon>
        <taxon>Gammaproteobacteria</taxon>
        <taxon>Alteromonadales</taxon>
        <taxon>Alteromonadaceae</taxon>
        <taxon>Alteromonas/Salinimonas group</taxon>
        <taxon>Salinimonas</taxon>
    </lineage>
</organism>
<evidence type="ECO:0000313" key="1">
    <source>
        <dbReference type="EMBL" id="AXR05301.1"/>
    </source>
</evidence>
<dbReference type="AlphaFoldDB" id="A0A346NIE4"/>